<dbReference type="STRING" id="320771.Cflav_PD4714"/>
<protein>
    <recommendedName>
        <fullName evidence="3">Transposase</fullName>
    </recommendedName>
</protein>
<reference evidence="1 2" key="1">
    <citation type="journal article" date="2011" name="J. Bacteriol.">
        <title>Genome sequence of 'Pedosphaera parvula' Ellin514, an aerobic Verrucomicrobial isolate from pasture soil.</title>
        <authorList>
            <person name="Kant R."/>
            <person name="van Passel M.W."/>
            <person name="Sangwan P."/>
            <person name="Palva A."/>
            <person name="Lucas S."/>
            <person name="Copeland A."/>
            <person name="Lapidus A."/>
            <person name="Glavina Del Rio T."/>
            <person name="Dalin E."/>
            <person name="Tice H."/>
            <person name="Bruce D."/>
            <person name="Goodwin L."/>
            <person name="Pitluck S."/>
            <person name="Chertkov O."/>
            <person name="Larimer F.W."/>
            <person name="Land M.L."/>
            <person name="Hauser L."/>
            <person name="Brettin T.S."/>
            <person name="Detter J.C."/>
            <person name="Han S."/>
            <person name="de Vos W.M."/>
            <person name="Janssen P.H."/>
            <person name="Smidt H."/>
        </authorList>
    </citation>
    <scope>NUCLEOTIDE SEQUENCE [LARGE SCALE GENOMIC DNA]</scope>
    <source>
        <strain evidence="1 2">Ellin514</strain>
    </source>
</reference>
<keyword evidence="2" id="KW-1185">Reference proteome</keyword>
<sequence>MKVCLPGAEAAAGVLERLEFHHTPKHASWLS</sequence>
<organism evidence="1 2">
    <name type="scientific">Pedosphaera parvula (strain Ellin514)</name>
    <dbReference type="NCBI Taxonomy" id="320771"/>
    <lineage>
        <taxon>Bacteria</taxon>
        <taxon>Pseudomonadati</taxon>
        <taxon>Verrucomicrobiota</taxon>
        <taxon>Pedosphaerae</taxon>
        <taxon>Pedosphaerales</taxon>
        <taxon>Pedosphaeraceae</taxon>
        <taxon>Pedosphaera</taxon>
    </lineage>
</organism>
<proteinExistence type="predicted"/>
<accession>B9XEG0</accession>
<dbReference type="EMBL" id="ABOX02000008">
    <property type="protein sequence ID" value="EEF61674.1"/>
    <property type="molecule type" value="Genomic_DNA"/>
</dbReference>
<name>B9XEG0_PEDPL</name>
<evidence type="ECO:0000313" key="1">
    <source>
        <dbReference type="EMBL" id="EEF61674.1"/>
    </source>
</evidence>
<dbReference type="Proteomes" id="UP000003688">
    <property type="component" value="Unassembled WGS sequence"/>
</dbReference>
<gene>
    <name evidence="1" type="ORF">Cflav_PD4714</name>
</gene>
<dbReference type="AlphaFoldDB" id="B9XEG0"/>
<evidence type="ECO:0008006" key="3">
    <source>
        <dbReference type="Google" id="ProtNLM"/>
    </source>
</evidence>
<evidence type="ECO:0000313" key="2">
    <source>
        <dbReference type="Proteomes" id="UP000003688"/>
    </source>
</evidence>
<comment type="caution">
    <text evidence="1">The sequence shown here is derived from an EMBL/GenBank/DDBJ whole genome shotgun (WGS) entry which is preliminary data.</text>
</comment>